<organism evidence="1">
    <name type="scientific">Glycine max</name>
    <name type="common">Soybean</name>
    <name type="synonym">Glycine hispida</name>
    <dbReference type="NCBI Taxonomy" id="3847"/>
    <lineage>
        <taxon>Eukaryota</taxon>
        <taxon>Viridiplantae</taxon>
        <taxon>Streptophyta</taxon>
        <taxon>Embryophyta</taxon>
        <taxon>Tracheophyta</taxon>
        <taxon>Spermatophyta</taxon>
        <taxon>Magnoliopsida</taxon>
        <taxon>eudicotyledons</taxon>
        <taxon>Gunneridae</taxon>
        <taxon>Pentapetalae</taxon>
        <taxon>rosids</taxon>
        <taxon>fabids</taxon>
        <taxon>Fabales</taxon>
        <taxon>Fabaceae</taxon>
        <taxon>Papilionoideae</taxon>
        <taxon>50 kb inversion clade</taxon>
        <taxon>NPAAA clade</taxon>
        <taxon>indigoferoid/millettioid clade</taxon>
        <taxon>Phaseoleae</taxon>
        <taxon>Glycine</taxon>
        <taxon>Glycine subgen. Soja</taxon>
    </lineage>
</organism>
<gene>
    <name evidence="1" type="ORF">GLYMA_10G117800</name>
</gene>
<dbReference type="EnsemblPlants" id="KRH33351">
    <property type="protein sequence ID" value="KRH33351"/>
    <property type="gene ID" value="GLYMA_10G117800"/>
</dbReference>
<protein>
    <recommendedName>
        <fullName evidence="4">Aspartic peptidase DDI1-type domain-containing protein</fullName>
    </recommendedName>
</protein>
<dbReference type="Proteomes" id="UP000008827">
    <property type="component" value="Chromosome 10"/>
</dbReference>
<reference evidence="2" key="2">
    <citation type="submission" date="2018-02" db="UniProtKB">
        <authorList>
            <consortium name="EnsemblPlants"/>
        </authorList>
    </citation>
    <scope>IDENTIFICATION</scope>
    <source>
        <strain evidence="2">Williams 82</strain>
    </source>
</reference>
<reference evidence="1" key="3">
    <citation type="submission" date="2018-07" db="EMBL/GenBank/DDBJ databases">
        <title>WGS assembly of Glycine max.</title>
        <authorList>
            <person name="Schmutz J."/>
            <person name="Cannon S."/>
            <person name="Schlueter J."/>
            <person name="Ma J."/>
            <person name="Mitros T."/>
            <person name="Nelson W."/>
            <person name="Hyten D."/>
            <person name="Song Q."/>
            <person name="Thelen J."/>
            <person name="Cheng J."/>
            <person name="Xu D."/>
            <person name="Hellsten U."/>
            <person name="May G."/>
            <person name="Yu Y."/>
            <person name="Sakurai T."/>
            <person name="Umezawa T."/>
            <person name="Bhattacharyya M."/>
            <person name="Sandhu D."/>
            <person name="Valliyodan B."/>
            <person name="Lindquist E."/>
            <person name="Peto M."/>
            <person name="Grant D."/>
            <person name="Shu S."/>
            <person name="Goodstein D."/>
            <person name="Barry K."/>
            <person name="Futrell-Griggs M."/>
            <person name="Abernathy B."/>
            <person name="Du J."/>
            <person name="Tian Z."/>
            <person name="Zhu L."/>
            <person name="Gill N."/>
            <person name="Joshi T."/>
            <person name="Libault M."/>
            <person name="Sethuraman A."/>
            <person name="Zhang X."/>
            <person name="Shinozaki K."/>
            <person name="Nguyen H."/>
            <person name="Wing R."/>
            <person name="Cregan P."/>
            <person name="Specht J."/>
            <person name="Grimwood J."/>
            <person name="Rokhsar D."/>
            <person name="Stacey G."/>
            <person name="Shoemaker R."/>
            <person name="Jackson S."/>
        </authorList>
    </citation>
    <scope>NUCLEOTIDE SEQUENCE</scope>
    <source>
        <tissue evidence="1">Callus</tissue>
    </source>
</reference>
<sequence>MLCPCCSAVFEKLATKAFEASKIRKSSKKEYYEYQNPPWVNRNMSKTQWRRHQRMKRDAILGMQQNNGVRPLVLNRITEGLPPGFEKKRLRKEQEDKEVIIDCFEYSFEDSLEAICGVISILPADYAEDYQNEHMLRDFSYFTSHRNAADFDPPTSDMSCHIKPLHLTTMVEDHIINKILVDGGATFNILPTSILQRFGRNVEDLIPHNIVVSNFCRKPVRQVASDILRRGG</sequence>
<evidence type="ECO:0000313" key="2">
    <source>
        <dbReference type="EnsemblPlants" id="KRH33351"/>
    </source>
</evidence>
<evidence type="ECO:0000313" key="1">
    <source>
        <dbReference type="EMBL" id="KRH33351.1"/>
    </source>
</evidence>
<dbReference type="EMBL" id="CM000843">
    <property type="protein sequence ID" value="KRH33351.1"/>
    <property type="molecule type" value="Genomic_DNA"/>
</dbReference>
<evidence type="ECO:0000313" key="3">
    <source>
        <dbReference type="Proteomes" id="UP000008827"/>
    </source>
</evidence>
<evidence type="ECO:0008006" key="4">
    <source>
        <dbReference type="Google" id="ProtNLM"/>
    </source>
</evidence>
<dbReference type="InParanoid" id="A0A0R0HS52"/>
<reference evidence="1 2" key="1">
    <citation type="journal article" date="2010" name="Nature">
        <title>Genome sequence of the palaeopolyploid soybean.</title>
        <authorList>
            <person name="Schmutz J."/>
            <person name="Cannon S.B."/>
            <person name="Schlueter J."/>
            <person name="Ma J."/>
            <person name="Mitros T."/>
            <person name="Nelson W."/>
            <person name="Hyten D.L."/>
            <person name="Song Q."/>
            <person name="Thelen J.J."/>
            <person name="Cheng J."/>
            <person name="Xu D."/>
            <person name="Hellsten U."/>
            <person name="May G.D."/>
            <person name="Yu Y."/>
            <person name="Sakurai T."/>
            <person name="Umezawa T."/>
            <person name="Bhattacharyya M.K."/>
            <person name="Sandhu D."/>
            <person name="Valliyodan B."/>
            <person name="Lindquist E."/>
            <person name="Peto M."/>
            <person name="Grant D."/>
            <person name="Shu S."/>
            <person name="Goodstein D."/>
            <person name="Barry K."/>
            <person name="Futrell-Griggs M."/>
            <person name="Abernathy B."/>
            <person name="Du J."/>
            <person name="Tian Z."/>
            <person name="Zhu L."/>
            <person name="Gill N."/>
            <person name="Joshi T."/>
            <person name="Libault M."/>
            <person name="Sethuraman A."/>
            <person name="Zhang X.-C."/>
            <person name="Shinozaki K."/>
            <person name="Nguyen H.T."/>
            <person name="Wing R.A."/>
            <person name="Cregan P."/>
            <person name="Specht J."/>
            <person name="Grimwood J."/>
            <person name="Rokhsar D."/>
            <person name="Stacey G."/>
            <person name="Shoemaker R.C."/>
            <person name="Jackson S.A."/>
        </authorList>
    </citation>
    <scope>NUCLEOTIDE SEQUENCE</scope>
    <source>
        <strain evidence="2">cv. Williams 82</strain>
        <tissue evidence="1">Callus</tissue>
    </source>
</reference>
<dbReference type="Gramene" id="KRH33351">
    <property type="protein sequence ID" value="KRH33351"/>
    <property type="gene ID" value="GLYMA_10G117800"/>
</dbReference>
<proteinExistence type="predicted"/>
<dbReference type="AlphaFoldDB" id="A0A0R0HS52"/>
<accession>A0A0R0HS52</accession>
<name>A0A0R0HS52_SOYBN</name>
<keyword evidence="3" id="KW-1185">Reference proteome</keyword>